<organism evidence="8 9">
    <name type="scientific">Propioniferax innocua</name>
    <dbReference type="NCBI Taxonomy" id="1753"/>
    <lineage>
        <taxon>Bacteria</taxon>
        <taxon>Bacillati</taxon>
        <taxon>Actinomycetota</taxon>
        <taxon>Actinomycetes</taxon>
        <taxon>Propionibacteriales</taxon>
        <taxon>Propionibacteriaceae</taxon>
        <taxon>Propioniferax</taxon>
    </lineage>
</organism>
<feature type="transmembrane region" description="Helical" evidence="6">
    <location>
        <begin position="22"/>
        <end position="45"/>
    </location>
</feature>
<dbReference type="Proteomes" id="UP000316196">
    <property type="component" value="Unassembled WGS sequence"/>
</dbReference>
<dbReference type="InterPro" id="IPR051401">
    <property type="entry name" value="GtrA_CellWall_Glycosyl"/>
</dbReference>
<dbReference type="RefSeq" id="WP_211345822.1">
    <property type="nucleotide sequence ID" value="NZ_BAAAMD010000001.1"/>
</dbReference>
<evidence type="ECO:0000256" key="4">
    <source>
        <dbReference type="ARBA" id="ARBA00022989"/>
    </source>
</evidence>
<dbReference type="GO" id="GO:0005886">
    <property type="term" value="C:plasma membrane"/>
    <property type="evidence" value="ECO:0007669"/>
    <property type="project" value="TreeGrafter"/>
</dbReference>
<gene>
    <name evidence="8" type="ORF">FB460_0855</name>
</gene>
<feature type="domain" description="GtrA/DPMS transmembrane" evidence="7">
    <location>
        <begin position="21"/>
        <end position="141"/>
    </location>
</feature>
<evidence type="ECO:0000256" key="6">
    <source>
        <dbReference type="SAM" id="Phobius"/>
    </source>
</evidence>
<evidence type="ECO:0000256" key="1">
    <source>
        <dbReference type="ARBA" id="ARBA00004141"/>
    </source>
</evidence>
<keyword evidence="4 6" id="KW-1133">Transmembrane helix</keyword>
<feature type="transmembrane region" description="Helical" evidence="6">
    <location>
        <begin position="51"/>
        <end position="70"/>
    </location>
</feature>
<dbReference type="PANTHER" id="PTHR38459:SF6">
    <property type="entry name" value="ARABINOGALACTAN BIOSYNTHESIS RECRUITING PROTEIN RV3789"/>
    <property type="match status" value="1"/>
</dbReference>
<dbReference type="AlphaFoldDB" id="A0A542ZRS1"/>
<dbReference type="InterPro" id="IPR007267">
    <property type="entry name" value="GtrA_DPMS_TM"/>
</dbReference>
<feature type="transmembrane region" description="Helical" evidence="6">
    <location>
        <begin position="115"/>
        <end position="135"/>
    </location>
</feature>
<keyword evidence="3 6" id="KW-0812">Transmembrane</keyword>
<dbReference type="PANTHER" id="PTHR38459">
    <property type="entry name" value="PROPHAGE BACTOPRENOL-LINKED GLUCOSE TRANSLOCASE HOMOLOG"/>
    <property type="match status" value="1"/>
</dbReference>
<keyword evidence="5 6" id="KW-0472">Membrane</keyword>
<reference evidence="8 9" key="1">
    <citation type="submission" date="2019-06" db="EMBL/GenBank/DDBJ databases">
        <title>Sequencing the genomes of 1000 actinobacteria strains.</title>
        <authorList>
            <person name="Klenk H.-P."/>
        </authorList>
    </citation>
    <scope>NUCLEOTIDE SEQUENCE [LARGE SCALE GENOMIC DNA]</scope>
    <source>
        <strain evidence="8 9">DSM 8251</strain>
    </source>
</reference>
<dbReference type="Pfam" id="PF04138">
    <property type="entry name" value="GtrA_DPMS_TM"/>
    <property type="match status" value="1"/>
</dbReference>
<evidence type="ECO:0000259" key="7">
    <source>
        <dbReference type="Pfam" id="PF04138"/>
    </source>
</evidence>
<evidence type="ECO:0000256" key="2">
    <source>
        <dbReference type="ARBA" id="ARBA00009399"/>
    </source>
</evidence>
<sequence>MNETSTAVTPQRVGLRSQVWRFTVSGAMAAVLDIGITLLLVNFLWPNEAGARTVGFIVGTTFAYTMNRRWTFRTGPSKRRLALVWVLYGATFFVNVGLYTLTFRLLDNFIPPSNLARTLAFCVGQGVATFLNFVIQRVVIFRLRLG</sequence>
<evidence type="ECO:0000313" key="8">
    <source>
        <dbReference type="EMBL" id="TQL63055.1"/>
    </source>
</evidence>
<evidence type="ECO:0000256" key="5">
    <source>
        <dbReference type="ARBA" id="ARBA00023136"/>
    </source>
</evidence>
<comment type="caution">
    <text evidence="8">The sequence shown here is derived from an EMBL/GenBank/DDBJ whole genome shotgun (WGS) entry which is preliminary data.</text>
</comment>
<dbReference type="EMBL" id="VFOR01000001">
    <property type="protein sequence ID" value="TQL63055.1"/>
    <property type="molecule type" value="Genomic_DNA"/>
</dbReference>
<accession>A0A542ZRS1</accession>
<comment type="similarity">
    <text evidence="2">Belongs to the GtrA family.</text>
</comment>
<evidence type="ECO:0000313" key="9">
    <source>
        <dbReference type="Proteomes" id="UP000316196"/>
    </source>
</evidence>
<keyword evidence="9" id="KW-1185">Reference proteome</keyword>
<protein>
    <submittedName>
        <fullName evidence="8">Putative flippase GtrA</fullName>
    </submittedName>
</protein>
<name>A0A542ZRS1_9ACTN</name>
<evidence type="ECO:0000256" key="3">
    <source>
        <dbReference type="ARBA" id="ARBA00022692"/>
    </source>
</evidence>
<proteinExistence type="inferred from homology"/>
<comment type="subcellular location">
    <subcellularLocation>
        <location evidence="1">Membrane</location>
        <topology evidence="1">Multi-pass membrane protein</topology>
    </subcellularLocation>
</comment>
<feature type="transmembrane region" description="Helical" evidence="6">
    <location>
        <begin position="82"/>
        <end position="103"/>
    </location>
</feature>
<dbReference type="GO" id="GO:0000271">
    <property type="term" value="P:polysaccharide biosynthetic process"/>
    <property type="evidence" value="ECO:0007669"/>
    <property type="project" value="InterPro"/>
</dbReference>